<accession>B4HPT9</accession>
<proteinExistence type="predicted"/>
<dbReference type="AlphaFoldDB" id="B4HPT9"/>
<name>B4HPT9_DROSE</name>
<dbReference type="EMBL" id="CH480816">
    <property type="protein sequence ID" value="EDW48657.1"/>
    <property type="molecule type" value="Genomic_DNA"/>
</dbReference>
<protein>
    <submittedName>
        <fullName evidence="2">GM19480</fullName>
    </submittedName>
</protein>
<evidence type="ECO:0000313" key="3">
    <source>
        <dbReference type="Proteomes" id="UP000001292"/>
    </source>
</evidence>
<feature type="region of interest" description="Disordered" evidence="1">
    <location>
        <begin position="1"/>
        <end position="29"/>
    </location>
</feature>
<keyword evidence="3" id="KW-1185">Reference proteome</keyword>
<sequence length="29" mass="3269">MAEAKVNKSGHVKHPGHDNYQSYKDSRLA</sequence>
<gene>
    <name evidence="2" type="primary">Dsec\GM19480</name>
    <name evidence="2" type="ORF">Dsec_GM19480</name>
</gene>
<reference evidence="2 3" key="1">
    <citation type="journal article" date="2007" name="Nature">
        <title>Evolution of genes and genomes on the Drosophila phylogeny.</title>
        <authorList>
            <consortium name="Drosophila 12 Genomes Consortium"/>
            <person name="Clark A.G."/>
            <person name="Eisen M.B."/>
            <person name="Smith D.R."/>
            <person name="Bergman C.M."/>
            <person name="Oliver B."/>
            <person name="Markow T.A."/>
            <person name="Kaufman T.C."/>
            <person name="Kellis M."/>
            <person name="Gelbart W."/>
            <person name="Iyer V.N."/>
            <person name="Pollard D.A."/>
            <person name="Sackton T.B."/>
            <person name="Larracuente A.M."/>
            <person name="Singh N.D."/>
            <person name="Abad J.P."/>
            <person name="Abt D.N."/>
            <person name="Adryan B."/>
            <person name="Aguade M."/>
            <person name="Akashi H."/>
            <person name="Anderson W.W."/>
            <person name="Aquadro C.F."/>
            <person name="Ardell D.H."/>
            <person name="Arguello R."/>
            <person name="Artieri C.G."/>
            <person name="Barbash D.A."/>
            <person name="Barker D."/>
            <person name="Barsanti P."/>
            <person name="Batterham P."/>
            <person name="Batzoglou S."/>
            <person name="Begun D."/>
            <person name="Bhutkar A."/>
            <person name="Blanco E."/>
            <person name="Bosak S.A."/>
            <person name="Bradley R.K."/>
            <person name="Brand A.D."/>
            <person name="Brent M.R."/>
            <person name="Brooks A.N."/>
            <person name="Brown R.H."/>
            <person name="Butlin R.K."/>
            <person name="Caggese C."/>
            <person name="Calvi B.R."/>
            <person name="Bernardo de Carvalho A."/>
            <person name="Caspi A."/>
            <person name="Castrezana S."/>
            <person name="Celniker S.E."/>
            <person name="Chang J.L."/>
            <person name="Chapple C."/>
            <person name="Chatterji S."/>
            <person name="Chinwalla A."/>
            <person name="Civetta A."/>
            <person name="Clifton S.W."/>
            <person name="Comeron J.M."/>
            <person name="Costello J.C."/>
            <person name="Coyne J.A."/>
            <person name="Daub J."/>
            <person name="David R.G."/>
            <person name="Delcher A.L."/>
            <person name="Delehaunty K."/>
            <person name="Do C.B."/>
            <person name="Ebling H."/>
            <person name="Edwards K."/>
            <person name="Eickbush T."/>
            <person name="Evans J.D."/>
            <person name="Filipski A."/>
            <person name="Findeiss S."/>
            <person name="Freyhult E."/>
            <person name="Fulton L."/>
            <person name="Fulton R."/>
            <person name="Garcia A.C."/>
            <person name="Gardiner A."/>
            <person name="Garfield D.A."/>
            <person name="Garvin B.E."/>
            <person name="Gibson G."/>
            <person name="Gilbert D."/>
            <person name="Gnerre S."/>
            <person name="Godfrey J."/>
            <person name="Good R."/>
            <person name="Gotea V."/>
            <person name="Gravely B."/>
            <person name="Greenberg A.J."/>
            <person name="Griffiths-Jones S."/>
            <person name="Gross S."/>
            <person name="Guigo R."/>
            <person name="Gustafson E.A."/>
            <person name="Haerty W."/>
            <person name="Hahn M.W."/>
            <person name="Halligan D.L."/>
            <person name="Halpern A.L."/>
            <person name="Halter G.M."/>
            <person name="Han M.V."/>
            <person name="Heger A."/>
            <person name="Hillier L."/>
            <person name="Hinrichs A.S."/>
            <person name="Holmes I."/>
            <person name="Hoskins R.A."/>
            <person name="Hubisz M.J."/>
            <person name="Hultmark D."/>
            <person name="Huntley M.A."/>
            <person name="Jaffe D.B."/>
            <person name="Jagadeeshan S."/>
            <person name="Jeck W.R."/>
            <person name="Johnson J."/>
            <person name="Jones C.D."/>
            <person name="Jordan W.C."/>
            <person name="Karpen G.H."/>
            <person name="Kataoka E."/>
            <person name="Keightley P.D."/>
            <person name="Kheradpour P."/>
            <person name="Kirkness E.F."/>
            <person name="Koerich L.B."/>
            <person name="Kristiansen K."/>
            <person name="Kudrna D."/>
            <person name="Kulathinal R.J."/>
            <person name="Kumar S."/>
            <person name="Kwok R."/>
            <person name="Lander E."/>
            <person name="Langley C.H."/>
            <person name="Lapoint R."/>
            <person name="Lazzaro B.P."/>
            <person name="Lee S.J."/>
            <person name="Levesque L."/>
            <person name="Li R."/>
            <person name="Lin C.F."/>
            <person name="Lin M.F."/>
            <person name="Lindblad-Toh K."/>
            <person name="Llopart A."/>
            <person name="Long M."/>
            <person name="Low L."/>
            <person name="Lozovsky E."/>
            <person name="Lu J."/>
            <person name="Luo M."/>
            <person name="Machado C.A."/>
            <person name="Makalowski W."/>
            <person name="Marzo M."/>
            <person name="Matsuda M."/>
            <person name="Matzkin L."/>
            <person name="McAllister B."/>
            <person name="McBride C.S."/>
            <person name="McKernan B."/>
            <person name="McKernan K."/>
            <person name="Mendez-Lago M."/>
            <person name="Minx P."/>
            <person name="Mollenhauer M.U."/>
            <person name="Montooth K."/>
            <person name="Mount S.M."/>
            <person name="Mu X."/>
            <person name="Myers E."/>
            <person name="Negre B."/>
            <person name="Newfeld S."/>
            <person name="Nielsen R."/>
            <person name="Noor M.A."/>
            <person name="O'Grady P."/>
            <person name="Pachter L."/>
            <person name="Papaceit M."/>
            <person name="Parisi M.J."/>
            <person name="Parisi M."/>
            <person name="Parts L."/>
            <person name="Pedersen J.S."/>
            <person name="Pesole G."/>
            <person name="Phillippy A.M."/>
            <person name="Ponting C.P."/>
            <person name="Pop M."/>
            <person name="Porcelli D."/>
            <person name="Powell J.R."/>
            <person name="Prohaska S."/>
            <person name="Pruitt K."/>
            <person name="Puig M."/>
            <person name="Quesneville H."/>
            <person name="Ram K.R."/>
            <person name="Rand D."/>
            <person name="Rasmussen M.D."/>
            <person name="Reed L.K."/>
            <person name="Reenan R."/>
            <person name="Reily A."/>
            <person name="Remington K.A."/>
            <person name="Rieger T.T."/>
            <person name="Ritchie M.G."/>
            <person name="Robin C."/>
            <person name="Rogers Y.H."/>
            <person name="Rohde C."/>
            <person name="Rozas J."/>
            <person name="Rubenfield M.J."/>
            <person name="Ruiz A."/>
            <person name="Russo S."/>
            <person name="Salzberg S.L."/>
            <person name="Sanchez-Gracia A."/>
            <person name="Saranga D.J."/>
            <person name="Sato H."/>
            <person name="Schaeffer S.W."/>
            <person name="Schatz M.C."/>
            <person name="Schlenke T."/>
            <person name="Schwartz R."/>
            <person name="Segarra C."/>
            <person name="Singh R.S."/>
            <person name="Sirot L."/>
            <person name="Sirota M."/>
            <person name="Sisneros N.B."/>
            <person name="Smith C.D."/>
            <person name="Smith T.F."/>
            <person name="Spieth J."/>
            <person name="Stage D.E."/>
            <person name="Stark A."/>
            <person name="Stephan W."/>
            <person name="Strausberg R.L."/>
            <person name="Strempel S."/>
            <person name="Sturgill D."/>
            <person name="Sutton G."/>
            <person name="Sutton G.G."/>
            <person name="Tao W."/>
            <person name="Teichmann S."/>
            <person name="Tobari Y.N."/>
            <person name="Tomimura Y."/>
            <person name="Tsolas J.M."/>
            <person name="Valente V.L."/>
            <person name="Venter E."/>
            <person name="Venter J.C."/>
            <person name="Vicario S."/>
            <person name="Vieira F.G."/>
            <person name="Vilella A.J."/>
            <person name="Villasante A."/>
            <person name="Walenz B."/>
            <person name="Wang J."/>
            <person name="Wasserman M."/>
            <person name="Watts T."/>
            <person name="Wilson D."/>
            <person name="Wilson R.K."/>
            <person name="Wing R.A."/>
            <person name="Wolfner M.F."/>
            <person name="Wong A."/>
            <person name="Wong G.K."/>
            <person name="Wu C.I."/>
            <person name="Wu G."/>
            <person name="Yamamoto D."/>
            <person name="Yang H.P."/>
            <person name="Yang S.P."/>
            <person name="Yorke J.A."/>
            <person name="Yoshida K."/>
            <person name="Zdobnov E."/>
            <person name="Zhang P."/>
            <person name="Zhang Y."/>
            <person name="Zimin A.V."/>
            <person name="Baldwin J."/>
            <person name="Abdouelleil A."/>
            <person name="Abdulkadir J."/>
            <person name="Abebe A."/>
            <person name="Abera B."/>
            <person name="Abreu J."/>
            <person name="Acer S.C."/>
            <person name="Aftuck L."/>
            <person name="Alexander A."/>
            <person name="An P."/>
            <person name="Anderson E."/>
            <person name="Anderson S."/>
            <person name="Arachi H."/>
            <person name="Azer M."/>
            <person name="Bachantsang P."/>
            <person name="Barry A."/>
            <person name="Bayul T."/>
            <person name="Berlin A."/>
            <person name="Bessette D."/>
            <person name="Bloom T."/>
            <person name="Blye J."/>
            <person name="Boguslavskiy L."/>
            <person name="Bonnet C."/>
            <person name="Boukhgalter B."/>
            <person name="Bourzgui I."/>
            <person name="Brown A."/>
            <person name="Cahill P."/>
            <person name="Channer S."/>
            <person name="Cheshatsang Y."/>
            <person name="Chuda L."/>
            <person name="Citroen M."/>
            <person name="Collymore A."/>
            <person name="Cooke P."/>
            <person name="Costello M."/>
            <person name="D'Aco K."/>
            <person name="Daza R."/>
            <person name="De Haan G."/>
            <person name="DeGray S."/>
            <person name="DeMaso C."/>
            <person name="Dhargay N."/>
            <person name="Dooley K."/>
            <person name="Dooley E."/>
            <person name="Doricent M."/>
            <person name="Dorje P."/>
            <person name="Dorjee K."/>
            <person name="Dupes A."/>
            <person name="Elong R."/>
            <person name="Falk J."/>
            <person name="Farina A."/>
            <person name="Faro S."/>
            <person name="Ferguson D."/>
            <person name="Fisher S."/>
            <person name="Foley C.D."/>
            <person name="Franke A."/>
            <person name="Friedrich D."/>
            <person name="Gadbois L."/>
            <person name="Gearin G."/>
            <person name="Gearin C.R."/>
            <person name="Giannoukos G."/>
            <person name="Goode T."/>
            <person name="Graham J."/>
            <person name="Grandbois E."/>
            <person name="Grewal S."/>
            <person name="Gyaltsen K."/>
            <person name="Hafez N."/>
            <person name="Hagos B."/>
            <person name="Hall J."/>
            <person name="Henson C."/>
            <person name="Hollinger A."/>
            <person name="Honan T."/>
            <person name="Huard M.D."/>
            <person name="Hughes L."/>
            <person name="Hurhula B."/>
            <person name="Husby M.E."/>
            <person name="Kamat A."/>
            <person name="Kanga B."/>
            <person name="Kashin S."/>
            <person name="Khazanovich D."/>
            <person name="Kisner P."/>
            <person name="Lance K."/>
            <person name="Lara M."/>
            <person name="Lee W."/>
            <person name="Lennon N."/>
            <person name="Letendre F."/>
            <person name="LeVine R."/>
            <person name="Lipovsky A."/>
            <person name="Liu X."/>
            <person name="Liu J."/>
            <person name="Liu S."/>
            <person name="Lokyitsang T."/>
            <person name="Lokyitsang Y."/>
            <person name="Lubonja R."/>
            <person name="Lui A."/>
            <person name="MacDonald P."/>
            <person name="Magnisalis V."/>
            <person name="Maru K."/>
            <person name="Matthews C."/>
            <person name="McCusker W."/>
            <person name="McDonough S."/>
            <person name="Mehta T."/>
            <person name="Meldrim J."/>
            <person name="Meneus L."/>
            <person name="Mihai O."/>
            <person name="Mihalev A."/>
            <person name="Mihova T."/>
            <person name="Mittelman R."/>
            <person name="Mlenga V."/>
            <person name="Montmayeur A."/>
            <person name="Mulrain L."/>
            <person name="Navidi A."/>
            <person name="Naylor J."/>
            <person name="Negash T."/>
            <person name="Nguyen T."/>
            <person name="Nguyen N."/>
            <person name="Nicol R."/>
            <person name="Norbu C."/>
            <person name="Norbu N."/>
            <person name="Novod N."/>
            <person name="O'Neill B."/>
            <person name="Osman S."/>
            <person name="Markiewicz E."/>
            <person name="Oyono O.L."/>
            <person name="Patti C."/>
            <person name="Phunkhang P."/>
            <person name="Pierre F."/>
            <person name="Priest M."/>
            <person name="Raghuraman S."/>
            <person name="Rege F."/>
            <person name="Reyes R."/>
            <person name="Rise C."/>
            <person name="Rogov P."/>
            <person name="Ross K."/>
            <person name="Ryan E."/>
            <person name="Settipalli S."/>
            <person name="Shea T."/>
            <person name="Sherpa N."/>
            <person name="Shi L."/>
            <person name="Shih D."/>
            <person name="Sparrow T."/>
            <person name="Spaulding J."/>
            <person name="Stalker J."/>
            <person name="Stange-Thomann N."/>
            <person name="Stavropoulos S."/>
            <person name="Stone C."/>
            <person name="Strader C."/>
            <person name="Tesfaye S."/>
            <person name="Thomson T."/>
            <person name="Thoulutsang Y."/>
            <person name="Thoulutsang D."/>
            <person name="Topham K."/>
            <person name="Topping I."/>
            <person name="Tsamla T."/>
            <person name="Vassiliev H."/>
            <person name="Vo A."/>
            <person name="Wangchuk T."/>
            <person name="Wangdi T."/>
            <person name="Weiand M."/>
            <person name="Wilkinson J."/>
            <person name="Wilson A."/>
            <person name="Yadav S."/>
            <person name="Young G."/>
            <person name="Yu Q."/>
            <person name="Zembek L."/>
            <person name="Zhong D."/>
            <person name="Zimmer A."/>
            <person name="Zwirko Z."/>
            <person name="Jaffe D.B."/>
            <person name="Alvarez P."/>
            <person name="Brockman W."/>
            <person name="Butler J."/>
            <person name="Chin C."/>
            <person name="Gnerre S."/>
            <person name="Grabherr M."/>
            <person name="Kleber M."/>
            <person name="Mauceli E."/>
            <person name="MacCallum I."/>
        </authorList>
    </citation>
    <scope>NUCLEOTIDE SEQUENCE [LARGE SCALE GENOMIC DNA]</scope>
    <source>
        <strain evidence="3">Rob3c / Tucson 14021-0248.25</strain>
    </source>
</reference>
<evidence type="ECO:0000256" key="1">
    <source>
        <dbReference type="SAM" id="MobiDB-lite"/>
    </source>
</evidence>
<evidence type="ECO:0000313" key="2">
    <source>
        <dbReference type="EMBL" id="EDW48657.1"/>
    </source>
</evidence>
<dbReference type="HOGENOM" id="CLU_3410957_0_0_1"/>
<organism evidence="3">
    <name type="scientific">Drosophila sechellia</name>
    <name type="common">Fruit fly</name>
    <dbReference type="NCBI Taxonomy" id="7238"/>
    <lineage>
        <taxon>Eukaryota</taxon>
        <taxon>Metazoa</taxon>
        <taxon>Ecdysozoa</taxon>
        <taxon>Arthropoda</taxon>
        <taxon>Hexapoda</taxon>
        <taxon>Insecta</taxon>
        <taxon>Pterygota</taxon>
        <taxon>Neoptera</taxon>
        <taxon>Endopterygota</taxon>
        <taxon>Diptera</taxon>
        <taxon>Brachycera</taxon>
        <taxon>Muscomorpha</taxon>
        <taxon>Ephydroidea</taxon>
        <taxon>Drosophilidae</taxon>
        <taxon>Drosophila</taxon>
        <taxon>Sophophora</taxon>
    </lineage>
</organism>
<dbReference type="Proteomes" id="UP000001292">
    <property type="component" value="Unassembled WGS sequence"/>
</dbReference>